<proteinExistence type="inferred from homology"/>
<dbReference type="PRINTS" id="PR00263">
    <property type="entry name" value="HBGFFGF"/>
</dbReference>
<keyword evidence="2" id="KW-0339">Growth factor</keyword>
<evidence type="ECO:0000256" key="1">
    <source>
        <dbReference type="ARBA" id="ARBA00007936"/>
    </source>
</evidence>
<dbReference type="PROSITE" id="PS00247">
    <property type="entry name" value="HBGF_FGF"/>
    <property type="match status" value="1"/>
</dbReference>
<reference evidence="5 6" key="1">
    <citation type="submission" date="2020-06" db="EMBL/GenBank/DDBJ databases">
        <authorList>
            <consortium name="Wellcome Sanger Institute Data Sharing"/>
        </authorList>
    </citation>
    <scope>NUCLEOTIDE SEQUENCE [LARGE SCALE GENOMIC DNA]</scope>
</reference>
<dbReference type="SMART" id="SM00442">
    <property type="entry name" value="FGF"/>
    <property type="match status" value="1"/>
</dbReference>
<dbReference type="GeneID" id="114786922"/>
<reference evidence="5" key="3">
    <citation type="submission" date="2025-09" db="UniProtKB">
        <authorList>
            <consortium name="Ensembl"/>
        </authorList>
    </citation>
    <scope>IDENTIFICATION</scope>
</reference>
<dbReference type="Proteomes" id="UP000694580">
    <property type="component" value="Chromosome 3"/>
</dbReference>
<dbReference type="GO" id="GO:0008083">
    <property type="term" value="F:growth factor activity"/>
    <property type="evidence" value="ECO:0007669"/>
    <property type="project" value="UniProtKB-KW"/>
</dbReference>
<evidence type="ECO:0000256" key="4">
    <source>
        <dbReference type="SAM" id="Phobius"/>
    </source>
</evidence>
<comment type="similarity">
    <text evidence="1 3">Belongs to the heparin-binding growth factors family.</text>
</comment>
<dbReference type="PANTHER" id="PTHR11486">
    <property type="entry name" value="FIBROBLAST GROWTH FACTOR"/>
    <property type="match status" value="1"/>
</dbReference>
<keyword evidence="4" id="KW-1133">Transmembrane helix</keyword>
<dbReference type="InterPro" id="IPR002209">
    <property type="entry name" value="Fibroblast_GF_fam"/>
</dbReference>
<name>A0AAY4BR71_9TELE</name>
<dbReference type="Gene3D" id="2.80.10.50">
    <property type="match status" value="1"/>
</dbReference>
<evidence type="ECO:0000313" key="6">
    <source>
        <dbReference type="Proteomes" id="UP000694580"/>
    </source>
</evidence>
<dbReference type="Ensembl" id="ENSDCDT00010028320.1">
    <property type="protein sequence ID" value="ENSDCDP00010023388.1"/>
    <property type="gene ID" value="ENSDCDG00010014222.1"/>
</dbReference>
<dbReference type="SUPFAM" id="SSF50353">
    <property type="entry name" value="Cytokine"/>
    <property type="match status" value="1"/>
</dbReference>
<dbReference type="AlphaFoldDB" id="A0AAY4BR71"/>
<protein>
    <recommendedName>
        <fullName evidence="3">Fibroblast growth factor</fullName>
        <shortName evidence="3">FGF</shortName>
    </recommendedName>
</protein>
<gene>
    <name evidence="5" type="primary">fgf10a</name>
</gene>
<keyword evidence="6" id="KW-1185">Reference proteome</keyword>
<organism evidence="5 6">
    <name type="scientific">Denticeps clupeoides</name>
    <name type="common">denticle herring</name>
    <dbReference type="NCBI Taxonomy" id="299321"/>
    <lineage>
        <taxon>Eukaryota</taxon>
        <taxon>Metazoa</taxon>
        <taxon>Chordata</taxon>
        <taxon>Craniata</taxon>
        <taxon>Vertebrata</taxon>
        <taxon>Euteleostomi</taxon>
        <taxon>Actinopterygii</taxon>
        <taxon>Neopterygii</taxon>
        <taxon>Teleostei</taxon>
        <taxon>Clupei</taxon>
        <taxon>Clupeiformes</taxon>
        <taxon>Denticipitoidei</taxon>
        <taxon>Denticipitidae</taxon>
        <taxon>Denticeps</taxon>
    </lineage>
</organism>
<dbReference type="PRINTS" id="PR00262">
    <property type="entry name" value="IL1HBGF"/>
</dbReference>
<sequence>MLARCFGTPGEAAPAQAAKQAAVVAFAPAARRSPSRPLPFSPAAFQHVPFREAPLSPPSSSTMCRWKVTKGAVAWSPLCCLSALLLLLLWALPAAGHDAHRATRPPRAANSSVVVGRHVRSYNHLQGDVRKRKLFSYQKYFLRIDKNGKVNGTKNDKDPFIIFEIKSVDVGVVAIRGIGSNHYLALDKKGVLYGAKEFGTDCKLTERIEENKYNTYASAEWKNKEKPMFVGLNAKGRPLRGRKTRRKHTSTHFLPMVVDPQP</sequence>
<dbReference type="FunFam" id="2.80.10.50:FF:000004">
    <property type="entry name" value="Fibroblast growth factor"/>
    <property type="match status" value="1"/>
</dbReference>
<evidence type="ECO:0000256" key="3">
    <source>
        <dbReference type="RuleBase" id="RU049442"/>
    </source>
</evidence>
<keyword evidence="4" id="KW-0472">Membrane</keyword>
<dbReference type="Pfam" id="PF00167">
    <property type="entry name" value="FGF"/>
    <property type="match status" value="1"/>
</dbReference>
<evidence type="ECO:0000256" key="2">
    <source>
        <dbReference type="ARBA" id="ARBA00023030"/>
    </source>
</evidence>
<evidence type="ECO:0000313" key="5">
    <source>
        <dbReference type="Ensembl" id="ENSDCDP00010023388.1"/>
    </source>
</evidence>
<dbReference type="GeneTree" id="ENSGT00940000158907"/>
<keyword evidence="4" id="KW-0812">Transmembrane</keyword>
<reference evidence="5" key="2">
    <citation type="submission" date="2025-08" db="UniProtKB">
        <authorList>
            <consortium name="Ensembl"/>
        </authorList>
    </citation>
    <scope>IDENTIFICATION</scope>
</reference>
<dbReference type="InterPro" id="IPR008996">
    <property type="entry name" value="IL1/FGF"/>
</dbReference>
<accession>A0AAY4BR71</accession>
<dbReference type="RefSeq" id="XP_028830349.1">
    <property type="nucleotide sequence ID" value="XM_028974516.1"/>
</dbReference>
<dbReference type="CDD" id="cd23306">
    <property type="entry name" value="beta-trefoil_FGF7-like"/>
    <property type="match status" value="1"/>
</dbReference>
<feature type="transmembrane region" description="Helical" evidence="4">
    <location>
        <begin position="72"/>
        <end position="92"/>
    </location>
</feature>